<dbReference type="PANTHER" id="PTHR40111:SF1">
    <property type="entry name" value="CEPHALOSPORIN-C DEACETYLASE"/>
    <property type="match status" value="1"/>
</dbReference>
<feature type="active site" description="Nucleophile" evidence="1">
    <location>
        <position position="160"/>
    </location>
</feature>
<evidence type="ECO:0000256" key="1">
    <source>
        <dbReference type="PIRSR" id="PIRSR639069-1"/>
    </source>
</evidence>
<keyword evidence="5" id="KW-1185">Reference proteome</keyword>
<proteinExistence type="predicted"/>
<accession>R3TLQ8</accession>
<dbReference type="Gene3D" id="3.40.50.1820">
    <property type="entry name" value="alpha/beta hydrolase"/>
    <property type="match status" value="1"/>
</dbReference>
<dbReference type="HOGENOM" id="CLU_054209_1_0_9"/>
<evidence type="ECO:0000259" key="3">
    <source>
        <dbReference type="Pfam" id="PF05448"/>
    </source>
</evidence>
<dbReference type="PANTHER" id="PTHR40111">
    <property type="entry name" value="CEPHALOSPORIN-C DEACETYLASE"/>
    <property type="match status" value="1"/>
</dbReference>
<sequence>MDSNLFWQEMKLELADIPSQFKKKKHPSTIAGADCFELSFQSLLYETIYGMLLIPKTTLPCPIVIDFLGYMNHIETPNQFSHWLKAGYACLVIDNRGQGGKTQDTASYKTIDLDVPMGKGFLSNEDFYMRRLVADNLRAVTLAAQLPEIDQKAIFLRGGSQGGGVALLVNALTEQPIKATFADVPSHSNLSRRIDEGTGSYGVIHDYIQKHPETKTHIKQQLAVFDTQYLVSTIQNPVYASVGSADPICPMTDFFPTYRKLRSYKQLLIYWKKGHGGGEQRQLLKEVQKIAEEIKGEPTRENCNL</sequence>
<protein>
    <recommendedName>
        <fullName evidence="3">Acetyl xylan esterase domain-containing protein</fullName>
    </recommendedName>
</protein>
<evidence type="ECO:0000256" key="2">
    <source>
        <dbReference type="PIRSR" id="PIRSR639069-2"/>
    </source>
</evidence>
<gene>
    <name evidence="4" type="ORF">UC3_02291</name>
</gene>
<evidence type="ECO:0000313" key="5">
    <source>
        <dbReference type="Proteomes" id="UP000013785"/>
    </source>
</evidence>
<comment type="caution">
    <text evidence="4">The sequence shown here is derived from an EMBL/GenBank/DDBJ whole genome shotgun (WGS) entry which is preliminary data.</text>
</comment>
<dbReference type="EMBL" id="AJAT01000017">
    <property type="protein sequence ID" value="EOL41943.1"/>
    <property type="molecule type" value="Genomic_DNA"/>
</dbReference>
<feature type="active site" description="Charge relay system" evidence="1">
    <location>
        <position position="246"/>
    </location>
</feature>
<evidence type="ECO:0000313" key="4">
    <source>
        <dbReference type="EMBL" id="EOL41943.1"/>
    </source>
</evidence>
<dbReference type="GO" id="GO:0052689">
    <property type="term" value="F:carboxylic ester hydrolase activity"/>
    <property type="evidence" value="ECO:0007669"/>
    <property type="project" value="TreeGrafter"/>
</dbReference>
<feature type="active site" description="Charge relay system" evidence="1">
    <location>
        <position position="275"/>
    </location>
</feature>
<name>R3TLQ8_9ENTE</name>
<feature type="binding site" evidence="2">
    <location>
        <position position="70"/>
    </location>
    <ligand>
        <name>substrate</name>
    </ligand>
</feature>
<dbReference type="STRING" id="154621.RV11_GL001722"/>
<dbReference type="InterPro" id="IPR008391">
    <property type="entry name" value="AXE1_dom"/>
</dbReference>
<organism evidence="4 5">
    <name type="scientific">Enterococcus phoeniculicola ATCC BAA-412</name>
    <dbReference type="NCBI Taxonomy" id="1158610"/>
    <lineage>
        <taxon>Bacteria</taxon>
        <taxon>Bacillati</taxon>
        <taxon>Bacillota</taxon>
        <taxon>Bacilli</taxon>
        <taxon>Lactobacillales</taxon>
        <taxon>Enterococcaceae</taxon>
        <taxon>Enterococcus</taxon>
    </lineage>
</organism>
<dbReference type="Pfam" id="PF05448">
    <property type="entry name" value="AXE1"/>
    <property type="match status" value="1"/>
</dbReference>
<dbReference type="GO" id="GO:0005976">
    <property type="term" value="P:polysaccharide metabolic process"/>
    <property type="evidence" value="ECO:0007669"/>
    <property type="project" value="TreeGrafter"/>
</dbReference>
<dbReference type="SUPFAM" id="SSF53474">
    <property type="entry name" value="alpha/beta-Hydrolases"/>
    <property type="match status" value="1"/>
</dbReference>
<reference evidence="4 5" key="1">
    <citation type="submission" date="2013-02" db="EMBL/GenBank/DDBJ databases">
        <title>The Genome Sequence of Enterococcus phoeniculicola BAA-412.</title>
        <authorList>
            <consortium name="The Broad Institute Genome Sequencing Platform"/>
            <consortium name="The Broad Institute Genome Sequencing Center for Infectious Disease"/>
            <person name="Earl A.M."/>
            <person name="Gilmore M.S."/>
            <person name="Lebreton F."/>
            <person name="Walker B."/>
            <person name="Young S.K."/>
            <person name="Zeng Q."/>
            <person name="Gargeya S."/>
            <person name="Fitzgerald M."/>
            <person name="Haas B."/>
            <person name="Abouelleil A."/>
            <person name="Alvarado L."/>
            <person name="Arachchi H.M."/>
            <person name="Berlin A.M."/>
            <person name="Chapman S.B."/>
            <person name="Dewar J."/>
            <person name="Goldberg J."/>
            <person name="Griggs A."/>
            <person name="Gujja S."/>
            <person name="Hansen M."/>
            <person name="Howarth C."/>
            <person name="Imamovic A."/>
            <person name="Larimer J."/>
            <person name="McCowan C."/>
            <person name="Murphy C."/>
            <person name="Neiman D."/>
            <person name="Pearson M."/>
            <person name="Priest M."/>
            <person name="Roberts A."/>
            <person name="Saif S."/>
            <person name="Shea T."/>
            <person name="Sisk P."/>
            <person name="Sykes S."/>
            <person name="Wortman J."/>
            <person name="Nusbaum C."/>
            <person name="Birren B."/>
        </authorList>
    </citation>
    <scope>NUCLEOTIDE SEQUENCE [LARGE SCALE GENOMIC DNA]</scope>
    <source>
        <strain evidence="4 5">ATCC BAA-412</strain>
    </source>
</reference>
<dbReference type="eggNOG" id="COG3458">
    <property type="taxonomic scope" value="Bacteria"/>
</dbReference>
<dbReference type="InterPro" id="IPR029058">
    <property type="entry name" value="AB_hydrolase_fold"/>
</dbReference>
<dbReference type="AlphaFoldDB" id="R3TLQ8"/>
<dbReference type="PATRIC" id="fig|1158610.3.peg.2267"/>
<dbReference type="Proteomes" id="UP000013785">
    <property type="component" value="Unassembled WGS sequence"/>
</dbReference>
<dbReference type="InterPro" id="IPR039069">
    <property type="entry name" value="CE7"/>
</dbReference>
<feature type="domain" description="Acetyl xylan esterase" evidence="3">
    <location>
        <begin position="3"/>
        <end position="281"/>
    </location>
</feature>